<organism evidence="2 3">
    <name type="scientific">Arcicella aquatica</name>
    <dbReference type="NCBI Taxonomy" id="217141"/>
    <lineage>
        <taxon>Bacteria</taxon>
        <taxon>Pseudomonadati</taxon>
        <taxon>Bacteroidota</taxon>
        <taxon>Cytophagia</taxon>
        <taxon>Cytophagales</taxon>
        <taxon>Flectobacillaceae</taxon>
        <taxon>Arcicella</taxon>
    </lineage>
</organism>
<sequence>MRKIIYLGILASLLFCSCSLRFLNGKNKTYQPLPFTKQIRNPEKIVEAYDFLKSKTEYDAFVAIKDDSILVQWGEVDLPIMTHSARKSIISVLYGIAIDKGIVRLNQTLDELGVDDKKAPLTALEKTCTIRDLLMSRSGIYLEASGETKEMKALRPQRGMHKPGEFYYYNNWGFNVLGTILEKQAKMSIGQMMEEWLVKPLGMEKFRANHVTYKQPSFSEHEQYIIYMTAADLGRIGLLILHEGKWRGKQIVSSQWIKESTAAYSAVKDNEPMDHYGYLWLIDQDDKTIWASGWGGQFMIIDSRNHLVVVSRNDTGRSLMQQGLFMWKGKQGLRKHHQLLYHLMIDAQ</sequence>
<dbReference type="SUPFAM" id="SSF56601">
    <property type="entry name" value="beta-lactamase/transpeptidase-like"/>
    <property type="match status" value="1"/>
</dbReference>
<accession>A0ABU5QJW3</accession>
<dbReference type="PANTHER" id="PTHR43283">
    <property type="entry name" value="BETA-LACTAMASE-RELATED"/>
    <property type="match status" value="1"/>
</dbReference>
<evidence type="ECO:0000313" key="3">
    <source>
        <dbReference type="Proteomes" id="UP001304671"/>
    </source>
</evidence>
<evidence type="ECO:0000313" key="2">
    <source>
        <dbReference type="EMBL" id="MEA5256746.1"/>
    </source>
</evidence>
<dbReference type="EC" id="3.-.-.-" evidence="2"/>
<gene>
    <name evidence="2" type="ORF">VB264_03050</name>
</gene>
<dbReference type="PANTHER" id="PTHR43283:SF7">
    <property type="entry name" value="BETA-LACTAMASE-RELATED DOMAIN-CONTAINING PROTEIN"/>
    <property type="match status" value="1"/>
</dbReference>
<dbReference type="InterPro" id="IPR001466">
    <property type="entry name" value="Beta-lactam-related"/>
</dbReference>
<keyword evidence="2" id="KW-0378">Hydrolase</keyword>
<dbReference type="EMBL" id="JAYFUL010000002">
    <property type="protein sequence ID" value="MEA5256746.1"/>
    <property type="molecule type" value="Genomic_DNA"/>
</dbReference>
<proteinExistence type="predicted"/>
<dbReference type="Gene3D" id="3.40.710.10">
    <property type="entry name" value="DD-peptidase/beta-lactamase superfamily"/>
    <property type="match status" value="1"/>
</dbReference>
<dbReference type="RefSeq" id="WP_323246652.1">
    <property type="nucleotide sequence ID" value="NZ_JAYFUL010000002.1"/>
</dbReference>
<reference evidence="2 3" key="1">
    <citation type="submission" date="2023-12" db="EMBL/GenBank/DDBJ databases">
        <title>Novel species of the genus Arcicella isolated from rivers.</title>
        <authorList>
            <person name="Lu H."/>
        </authorList>
    </citation>
    <scope>NUCLEOTIDE SEQUENCE [LARGE SCALE GENOMIC DNA]</scope>
    <source>
        <strain evidence="2 3">LMG 21963</strain>
    </source>
</reference>
<evidence type="ECO:0000259" key="1">
    <source>
        <dbReference type="Pfam" id="PF00144"/>
    </source>
</evidence>
<dbReference type="InterPro" id="IPR050789">
    <property type="entry name" value="Diverse_Enzym_Activities"/>
</dbReference>
<dbReference type="Proteomes" id="UP001304671">
    <property type="component" value="Unassembled WGS sequence"/>
</dbReference>
<dbReference type="PROSITE" id="PS51257">
    <property type="entry name" value="PROKAR_LIPOPROTEIN"/>
    <property type="match status" value="1"/>
</dbReference>
<feature type="domain" description="Beta-lactamase-related" evidence="1">
    <location>
        <begin position="81"/>
        <end position="310"/>
    </location>
</feature>
<name>A0ABU5QJW3_9BACT</name>
<keyword evidence="3" id="KW-1185">Reference proteome</keyword>
<dbReference type="InterPro" id="IPR012338">
    <property type="entry name" value="Beta-lactam/transpept-like"/>
</dbReference>
<protein>
    <submittedName>
        <fullName evidence="2">Serine hydrolase</fullName>
        <ecNumber evidence="2">3.-.-.-</ecNumber>
    </submittedName>
</protein>
<comment type="caution">
    <text evidence="2">The sequence shown here is derived from an EMBL/GenBank/DDBJ whole genome shotgun (WGS) entry which is preliminary data.</text>
</comment>
<dbReference type="Pfam" id="PF00144">
    <property type="entry name" value="Beta-lactamase"/>
    <property type="match status" value="1"/>
</dbReference>
<dbReference type="GO" id="GO:0016787">
    <property type="term" value="F:hydrolase activity"/>
    <property type="evidence" value="ECO:0007669"/>
    <property type="project" value="UniProtKB-KW"/>
</dbReference>